<accession>A0A171KV89</accession>
<evidence type="ECO:0000313" key="2">
    <source>
        <dbReference type="Proteomes" id="UP000078084"/>
    </source>
</evidence>
<protein>
    <recommendedName>
        <fullName evidence="3">Guanylate cyclase domain-containing protein</fullName>
    </recommendedName>
</protein>
<proteinExistence type="predicted"/>
<dbReference type="AlphaFoldDB" id="A0A171KV89"/>
<comment type="caution">
    <text evidence="1">The sequence shown here is derived from an EMBL/GenBank/DDBJ whole genome shotgun (WGS) entry which is preliminary data.</text>
</comment>
<dbReference type="STRING" id="206506.AAV32_00075"/>
<dbReference type="EMBL" id="LBNE01000001">
    <property type="protein sequence ID" value="KKO72806.1"/>
    <property type="molecule type" value="Genomic_DNA"/>
</dbReference>
<organism evidence="1 2">
    <name type="scientific">Kerstersia gyiorum</name>
    <dbReference type="NCBI Taxonomy" id="206506"/>
    <lineage>
        <taxon>Bacteria</taxon>
        <taxon>Pseudomonadati</taxon>
        <taxon>Pseudomonadota</taxon>
        <taxon>Betaproteobacteria</taxon>
        <taxon>Burkholderiales</taxon>
        <taxon>Alcaligenaceae</taxon>
        <taxon>Kerstersia</taxon>
    </lineage>
</organism>
<dbReference type="RefSeq" id="WP_068366174.1">
    <property type="nucleotide sequence ID" value="NZ_LBNE01000001.1"/>
</dbReference>
<evidence type="ECO:0000313" key="1">
    <source>
        <dbReference type="EMBL" id="KKO72806.1"/>
    </source>
</evidence>
<dbReference type="Proteomes" id="UP000078084">
    <property type="component" value="Unassembled WGS sequence"/>
</dbReference>
<name>A0A171KV89_9BURK</name>
<sequence length="283" mass="32349">MTKSAHDKNGKKTDYFSAGKPVHRLSYCAFLDVLGFSERIRTSYKDGTANALLESFHKILAKSIVRLKENTDESMLYFKSFTDNVVLAHPRFSDDMESEFGFTLWPIREYQFQMALKGFFIRGGLAVDQLFMDENSVYGMALLTAHDLESKVAVNPIVVLCDNTMKLVDKHISYYSGEAAPQVRDVLKGPDGRYFLNYLAECIIEGDERDYLDAQSLRRHKKQVESALKKYASIPTVFSKFAWLAAYHNYFCDMVSGYPEYNEAMKVSATVCAVQFQRITKKK</sequence>
<keyword evidence="2" id="KW-1185">Reference proteome</keyword>
<reference evidence="1 2" key="1">
    <citation type="submission" date="2015-04" db="EMBL/GenBank/DDBJ databases">
        <title>Genome sequence of Kerstersia gyiorum CG1.</title>
        <authorList>
            <person name="Greninger A.L."/>
            <person name="Kozyreva V."/>
            <person name="Chaturvedi V."/>
        </authorList>
    </citation>
    <scope>NUCLEOTIDE SEQUENCE [LARGE SCALE GENOMIC DNA]</scope>
    <source>
        <strain evidence="1 2">CG1</strain>
    </source>
</reference>
<dbReference type="PATRIC" id="fig|206506.3.peg.37"/>
<evidence type="ECO:0008006" key="3">
    <source>
        <dbReference type="Google" id="ProtNLM"/>
    </source>
</evidence>
<gene>
    <name evidence="1" type="ORF">AAV32_00075</name>
</gene>